<evidence type="ECO:0000313" key="10">
    <source>
        <dbReference type="Proteomes" id="UP000070456"/>
    </source>
</evidence>
<evidence type="ECO:0000256" key="5">
    <source>
        <dbReference type="ARBA" id="ARBA00023204"/>
    </source>
</evidence>
<dbReference type="GO" id="GO:0006302">
    <property type="term" value="P:double-strand break repair"/>
    <property type="evidence" value="ECO:0007669"/>
    <property type="project" value="TreeGrafter"/>
</dbReference>
<dbReference type="Pfam" id="PF11967">
    <property type="entry name" value="RecO_N"/>
    <property type="match status" value="1"/>
</dbReference>
<dbReference type="InterPro" id="IPR042242">
    <property type="entry name" value="RecO_C"/>
</dbReference>
<proteinExistence type="inferred from homology"/>
<dbReference type="HAMAP" id="MF_00201">
    <property type="entry name" value="RecO"/>
    <property type="match status" value="1"/>
</dbReference>
<dbReference type="GO" id="GO:0043590">
    <property type="term" value="C:bacterial nucleoid"/>
    <property type="evidence" value="ECO:0007669"/>
    <property type="project" value="TreeGrafter"/>
</dbReference>
<dbReference type="Proteomes" id="UP000070456">
    <property type="component" value="Unassembled WGS sequence"/>
</dbReference>
<keyword evidence="10" id="KW-1185">Reference proteome</keyword>
<keyword evidence="5 7" id="KW-0234">DNA repair</keyword>
<dbReference type="STRING" id="520762.AN619_13460"/>
<evidence type="ECO:0000256" key="6">
    <source>
        <dbReference type="ARBA" id="ARBA00033409"/>
    </source>
</evidence>
<dbReference type="InterPro" id="IPR037278">
    <property type="entry name" value="ARFGAP/RecO"/>
</dbReference>
<dbReference type="Pfam" id="PF02565">
    <property type="entry name" value="RecO_C"/>
    <property type="match status" value="1"/>
</dbReference>
<dbReference type="EMBL" id="LOEE01000030">
    <property type="protein sequence ID" value="KXG75883.1"/>
    <property type="molecule type" value="Genomic_DNA"/>
</dbReference>
<evidence type="ECO:0000256" key="3">
    <source>
        <dbReference type="ARBA" id="ARBA00022763"/>
    </source>
</evidence>
<dbReference type="Gene3D" id="1.20.1440.120">
    <property type="entry name" value="Recombination protein O, C-terminal domain"/>
    <property type="match status" value="1"/>
</dbReference>
<evidence type="ECO:0000313" key="9">
    <source>
        <dbReference type="EMBL" id="KXG75883.1"/>
    </source>
</evidence>
<dbReference type="RefSeq" id="WP_068555949.1">
    <property type="nucleotide sequence ID" value="NZ_LOEE01000030.1"/>
</dbReference>
<evidence type="ECO:0000256" key="1">
    <source>
        <dbReference type="ARBA" id="ARBA00007452"/>
    </source>
</evidence>
<protein>
    <recommendedName>
        <fullName evidence="2 7">DNA repair protein RecO</fullName>
    </recommendedName>
    <alternativeName>
        <fullName evidence="6 7">Recombination protein O</fullName>
    </alternativeName>
</protein>
<dbReference type="Gene3D" id="2.40.50.140">
    <property type="entry name" value="Nucleic acid-binding proteins"/>
    <property type="match status" value="1"/>
</dbReference>
<dbReference type="AlphaFoldDB" id="A0A140L5Q8"/>
<accession>A0A140L5Q8</accession>
<comment type="caution">
    <text evidence="9">The sequence shown here is derived from an EMBL/GenBank/DDBJ whole genome shotgun (WGS) entry which is preliminary data.</text>
</comment>
<feature type="domain" description="DNA replication/recombination mediator RecO N-terminal" evidence="8">
    <location>
        <begin position="1"/>
        <end position="78"/>
    </location>
</feature>
<dbReference type="PANTHER" id="PTHR33991:SF1">
    <property type="entry name" value="DNA REPAIR PROTEIN RECO"/>
    <property type="match status" value="1"/>
</dbReference>
<dbReference type="PANTHER" id="PTHR33991">
    <property type="entry name" value="DNA REPAIR PROTEIN RECO"/>
    <property type="match status" value="1"/>
</dbReference>
<dbReference type="InterPro" id="IPR012340">
    <property type="entry name" value="NA-bd_OB-fold"/>
</dbReference>
<dbReference type="SUPFAM" id="SSF57863">
    <property type="entry name" value="ArfGap/RecO-like zinc finger"/>
    <property type="match status" value="1"/>
</dbReference>
<keyword evidence="3 7" id="KW-0227">DNA damage</keyword>
<dbReference type="GO" id="GO:0006310">
    <property type="term" value="P:DNA recombination"/>
    <property type="evidence" value="ECO:0007669"/>
    <property type="project" value="UniProtKB-UniRule"/>
</dbReference>
<name>A0A140L5Q8_9FIRM</name>
<evidence type="ECO:0000259" key="8">
    <source>
        <dbReference type="Pfam" id="PF11967"/>
    </source>
</evidence>
<dbReference type="InterPro" id="IPR022572">
    <property type="entry name" value="DNA_rep/recomb_RecO_N"/>
</dbReference>
<evidence type="ECO:0000256" key="2">
    <source>
        <dbReference type="ARBA" id="ARBA00021310"/>
    </source>
</evidence>
<sequence length="252" mass="29037">MLFKTDGVVLKQTKFGEGDVILTLFAKKLGKIQAVAKGAKKSRGKYTGSTQPFAYGEFVLFKGRDLYQVSQADLKESFYRLREDITKLAYGAYILELTESIITEGQTNNRLFHALLHCLEVLTTLERDYETVVKAYELKLLYYSGYKPELDRCVHCGSRKGKEFKFSSREGGILCRICFGQDLFAMKISQTTINVMKYLMHSDLKQIARLKIKADVMEELNKILKHYISTHLEKNKFKSIEFLNVIRETHNI</sequence>
<keyword evidence="4 7" id="KW-0233">DNA recombination</keyword>
<reference evidence="9 10" key="1">
    <citation type="submission" date="2015-12" db="EMBL/GenBank/DDBJ databases">
        <title>Draft genome sequence of the thermoanaerobe Thermotalea metallivorans, an isolate from the runoff channel of the Great Artesian Basin, Australia.</title>
        <authorList>
            <person name="Patel B.K."/>
        </authorList>
    </citation>
    <scope>NUCLEOTIDE SEQUENCE [LARGE SCALE GENOMIC DNA]</scope>
    <source>
        <strain evidence="9 10">B2-1</strain>
    </source>
</reference>
<dbReference type="OrthoDB" id="9797083at2"/>
<dbReference type="SUPFAM" id="SSF50249">
    <property type="entry name" value="Nucleic acid-binding proteins"/>
    <property type="match status" value="1"/>
</dbReference>
<gene>
    <name evidence="7 9" type="primary">recO</name>
    <name evidence="9" type="ORF">AN619_13460</name>
</gene>
<comment type="similarity">
    <text evidence="1 7">Belongs to the RecO family.</text>
</comment>
<evidence type="ECO:0000256" key="7">
    <source>
        <dbReference type="HAMAP-Rule" id="MF_00201"/>
    </source>
</evidence>
<organism evidence="9 10">
    <name type="scientific">Thermotalea metallivorans</name>
    <dbReference type="NCBI Taxonomy" id="520762"/>
    <lineage>
        <taxon>Bacteria</taxon>
        <taxon>Bacillati</taxon>
        <taxon>Bacillota</taxon>
        <taxon>Clostridia</taxon>
        <taxon>Peptostreptococcales</taxon>
        <taxon>Thermotaleaceae</taxon>
        <taxon>Thermotalea</taxon>
    </lineage>
</organism>
<dbReference type="InterPro" id="IPR003717">
    <property type="entry name" value="RecO"/>
</dbReference>
<dbReference type="NCBIfam" id="TIGR00613">
    <property type="entry name" value="reco"/>
    <property type="match status" value="1"/>
</dbReference>
<comment type="function">
    <text evidence="7">Involved in DNA repair and RecF pathway recombination.</text>
</comment>
<evidence type="ECO:0000256" key="4">
    <source>
        <dbReference type="ARBA" id="ARBA00023172"/>
    </source>
</evidence>